<sequence>MAIVMTILISIIVLIIVISATVLHINIVFCHEKENDYVQIQFKIWFGLIRYTIKVPFLKLVKNPENNEWNLQYETNVSSKNQKRTKYHSRNNLTPEELVQMIHKGREFLKKVKDLQEIVKHFCRHISVDSLVWETAVGVKNAAWTGILTGTLWAAKGEFIGLLSKWIRLKTIPRLNVVPTFQSPYTKTRLECMLHFRIGYAIIAGLKIVRFWKGKLSERESSFANNKHHSI</sequence>
<dbReference type="EMBL" id="ACWF01000162">
    <property type="protein sequence ID" value="EHL73016.1"/>
    <property type="molecule type" value="Genomic_DNA"/>
</dbReference>
<dbReference type="Pfam" id="PF11167">
    <property type="entry name" value="DUF2953"/>
    <property type="match status" value="1"/>
</dbReference>
<dbReference type="RefSeq" id="WP_003355648.1">
    <property type="nucleotide sequence ID" value="NZ_JH414764.1"/>
</dbReference>
<organism evidence="2 3">
    <name type="scientific">Bacillus smithii 7_3_47FAA</name>
    <dbReference type="NCBI Taxonomy" id="665952"/>
    <lineage>
        <taxon>Bacteria</taxon>
        <taxon>Bacillati</taxon>
        <taxon>Bacillota</taxon>
        <taxon>Bacilli</taxon>
        <taxon>Bacillales</taxon>
        <taxon>Bacillaceae</taxon>
        <taxon>Bacillus</taxon>
    </lineage>
</organism>
<dbReference type="InterPro" id="IPR021338">
    <property type="entry name" value="DUF2953"/>
</dbReference>
<reference evidence="2 3" key="1">
    <citation type="submission" date="2011-09" db="EMBL/GenBank/DDBJ databases">
        <title>The Genome Sequence of Bacillus smithii 7_3_47FAA.</title>
        <authorList>
            <consortium name="The Broad Institute Genome Sequencing Platform"/>
            <person name="Earl A."/>
            <person name="Ward D."/>
            <person name="Feldgarden M."/>
            <person name="Gevers D."/>
            <person name="Daigneault M."/>
            <person name="Strauss J."/>
            <person name="Allen-Vercoe E."/>
            <person name="Young S.K."/>
            <person name="Zeng Q."/>
            <person name="Gargeya S."/>
            <person name="Fitzgerald M."/>
            <person name="Haas B."/>
            <person name="Abouelleil A."/>
            <person name="Alvarado L."/>
            <person name="Arachchi H.M."/>
            <person name="Berlin A."/>
            <person name="Brown A."/>
            <person name="Chapman S.B."/>
            <person name="Chen Z."/>
            <person name="Dunbar C."/>
            <person name="Freedman E."/>
            <person name="Gearin G."/>
            <person name="Goldberg J."/>
            <person name="Griggs A."/>
            <person name="Gujja S."/>
            <person name="Heiman D."/>
            <person name="Howarth C."/>
            <person name="Larson L."/>
            <person name="Lui A."/>
            <person name="MacDonald P.J.P."/>
            <person name="Montmayeur A."/>
            <person name="Murphy C."/>
            <person name="Neiman D."/>
            <person name="Pearson M."/>
            <person name="Priest M."/>
            <person name="Roberts A."/>
            <person name="Saif S."/>
            <person name="Shea T."/>
            <person name="Shenoy N."/>
            <person name="Sisk P."/>
            <person name="Stolte C."/>
            <person name="Sykes S."/>
            <person name="Wortman J."/>
            <person name="Nusbaum C."/>
            <person name="Birren B."/>
        </authorList>
    </citation>
    <scope>NUCLEOTIDE SEQUENCE [LARGE SCALE GENOMIC DNA]</scope>
    <source>
        <strain evidence="2 3">7_3_47FAA</strain>
    </source>
</reference>
<evidence type="ECO:0000256" key="1">
    <source>
        <dbReference type="SAM" id="Phobius"/>
    </source>
</evidence>
<protein>
    <recommendedName>
        <fullName evidence="4">DUF2953 domain-containing protein</fullName>
    </recommendedName>
</protein>
<accession>G9QQH6</accession>
<keyword evidence="1" id="KW-0472">Membrane</keyword>
<evidence type="ECO:0000313" key="3">
    <source>
        <dbReference type="Proteomes" id="UP000011747"/>
    </source>
</evidence>
<name>G9QQH6_9BACI</name>
<dbReference type="Proteomes" id="UP000011747">
    <property type="component" value="Unassembled WGS sequence"/>
</dbReference>
<comment type="caution">
    <text evidence="2">The sequence shown here is derived from an EMBL/GenBank/DDBJ whole genome shotgun (WGS) entry which is preliminary data.</text>
</comment>
<dbReference type="PATRIC" id="fig|665952.3.peg.3476"/>
<keyword evidence="3" id="KW-1185">Reference proteome</keyword>
<dbReference type="AlphaFoldDB" id="G9QQH6"/>
<keyword evidence="1" id="KW-0812">Transmembrane</keyword>
<evidence type="ECO:0008006" key="4">
    <source>
        <dbReference type="Google" id="ProtNLM"/>
    </source>
</evidence>
<dbReference type="HOGENOM" id="CLU_097083_1_0_9"/>
<feature type="transmembrane region" description="Helical" evidence="1">
    <location>
        <begin position="7"/>
        <end position="29"/>
    </location>
</feature>
<proteinExistence type="predicted"/>
<keyword evidence="1" id="KW-1133">Transmembrane helix</keyword>
<gene>
    <name evidence="2" type="ORF">HMPREF1015_00543</name>
</gene>
<evidence type="ECO:0000313" key="2">
    <source>
        <dbReference type="EMBL" id="EHL73016.1"/>
    </source>
</evidence>